<dbReference type="PANTHER" id="PTHR42976:SF1">
    <property type="entry name" value="GH18 DOMAIN-CONTAINING PROTEIN-RELATED"/>
    <property type="match status" value="1"/>
</dbReference>
<dbReference type="SMART" id="SM00495">
    <property type="entry name" value="ChtBD3"/>
    <property type="match status" value="2"/>
</dbReference>
<dbReference type="CDD" id="cd06543">
    <property type="entry name" value="GH18_PF-ChiA-like"/>
    <property type="match status" value="1"/>
</dbReference>
<dbReference type="InterPro" id="IPR003610">
    <property type="entry name" value="CBM5/12"/>
</dbReference>
<dbReference type="Gene3D" id="3.20.20.80">
    <property type="entry name" value="Glycosidases"/>
    <property type="match status" value="1"/>
</dbReference>
<keyword evidence="1 3" id="KW-0378">Hydrolase</keyword>
<feature type="domain" description="Chitin-binding type-3" evidence="2">
    <location>
        <begin position="391"/>
        <end position="439"/>
    </location>
</feature>
<dbReference type="RefSeq" id="WP_345148656.1">
    <property type="nucleotide sequence ID" value="NZ_BAABEO010000008.1"/>
</dbReference>
<evidence type="ECO:0000313" key="3">
    <source>
        <dbReference type="EMBL" id="GAA3672060.1"/>
    </source>
</evidence>
<dbReference type="Pfam" id="PF02839">
    <property type="entry name" value="CBM_5_12"/>
    <property type="match status" value="1"/>
</dbReference>
<dbReference type="CDD" id="cd12215">
    <property type="entry name" value="ChiC_BD"/>
    <property type="match status" value="2"/>
</dbReference>
<evidence type="ECO:0000313" key="4">
    <source>
        <dbReference type="Proteomes" id="UP001500752"/>
    </source>
</evidence>
<gene>
    <name evidence="3" type="ORF">GCM10023081_08030</name>
</gene>
<evidence type="ECO:0000256" key="1">
    <source>
        <dbReference type="ARBA" id="ARBA00022801"/>
    </source>
</evidence>
<evidence type="ECO:0000259" key="2">
    <source>
        <dbReference type="SMART" id="SM00495"/>
    </source>
</evidence>
<dbReference type="InterPro" id="IPR017853">
    <property type="entry name" value="GH"/>
</dbReference>
<dbReference type="EMBL" id="BAABEO010000008">
    <property type="protein sequence ID" value="GAA3672060.1"/>
    <property type="molecule type" value="Genomic_DNA"/>
</dbReference>
<dbReference type="GO" id="GO:0016787">
    <property type="term" value="F:hydrolase activity"/>
    <property type="evidence" value="ECO:0007669"/>
    <property type="project" value="UniProtKB-KW"/>
</dbReference>
<proteinExistence type="predicted"/>
<sequence>MASRFAGRRLSVVRLSIVLAIAALIVGGSLSAWGRVQDAAQADQSHAWFGSYVDATSTPFYPIGDSVAAGERVVLGFAVADPKDPCQPSWGSYYSMDGAAETFDLDRRVARVQESGGSVVVSTGGLINDEPAVACEDPARLVAAYGNLLERYDSSTLDLDIEGAALENAAASERRVTAVREVQDRFAAAGKPLQVWLTLPVATDGLTAAGLAEVERYVAGGVELAGVNLMTMNFGGTRSADQSMAEASIQGARSTHRQLKNLYRSHGTEWGDRSLWRKIGLTPMIGQNDLLGEIFTPQDARDLNAFALEVGVGRVSMWSANRDFDCGPNYPDLTRVSNNCSGVSQAPGEFASELARDIAKMGLQDVAEPSGGIQSAPAATAIVDNPETSPYPIWNEEAAYVEADRIVWRGNVYEAKWWTQGDAPDAPVAASEATPWTLVGPVLPGDKPEEPVLAPDGLYPEWSAKRVYTKGDRVLYEGRVLEAKWWNTEESPEAALQSAANTPWTLLTNAQVKELVAASTEATESPAP</sequence>
<organism evidence="3 4">
    <name type="scientific">Arthrobacter ginkgonis</name>
    <dbReference type="NCBI Taxonomy" id="1630594"/>
    <lineage>
        <taxon>Bacteria</taxon>
        <taxon>Bacillati</taxon>
        <taxon>Actinomycetota</taxon>
        <taxon>Actinomycetes</taxon>
        <taxon>Micrococcales</taxon>
        <taxon>Micrococcaceae</taxon>
        <taxon>Arthrobacter</taxon>
    </lineage>
</organism>
<dbReference type="Proteomes" id="UP001500752">
    <property type="component" value="Unassembled WGS sequence"/>
</dbReference>
<accession>A0ABP7BZR6</accession>
<dbReference type="SUPFAM" id="SSF51445">
    <property type="entry name" value="(Trans)glycosidases"/>
    <property type="match status" value="1"/>
</dbReference>
<dbReference type="InterPro" id="IPR052750">
    <property type="entry name" value="GH18_Chitinase"/>
</dbReference>
<comment type="caution">
    <text evidence="3">The sequence shown here is derived from an EMBL/GenBank/DDBJ whole genome shotgun (WGS) entry which is preliminary data.</text>
</comment>
<name>A0ABP7BZR6_9MICC</name>
<reference evidence="4" key="1">
    <citation type="journal article" date="2019" name="Int. J. Syst. Evol. Microbiol.">
        <title>The Global Catalogue of Microorganisms (GCM) 10K type strain sequencing project: providing services to taxonomists for standard genome sequencing and annotation.</title>
        <authorList>
            <consortium name="The Broad Institute Genomics Platform"/>
            <consortium name="The Broad Institute Genome Sequencing Center for Infectious Disease"/>
            <person name="Wu L."/>
            <person name="Ma J."/>
        </authorList>
    </citation>
    <scope>NUCLEOTIDE SEQUENCE [LARGE SCALE GENOMIC DNA]</scope>
    <source>
        <strain evidence="4">JCM 30742</strain>
    </source>
</reference>
<feature type="domain" description="Chitin-binding type-3" evidence="2">
    <location>
        <begin position="459"/>
        <end position="507"/>
    </location>
</feature>
<protein>
    <submittedName>
        <fullName evidence="3">Glycosyl hydrolase family 18 protein</fullName>
    </submittedName>
</protein>
<keyword evidence="4" id="KW-1185">Reference proteome</keyword>
<dbReference type="Gene3D" id="2.10.10.20">
    <property type="entry name" value="Carbohydrate-binding module superfamily 5/12"/>
    <property type="match status" value="2"/>
</dbReference>
<dbReference type="SUPFAM" id="SSF51055">
    <property type="entry name" value="Carbohydrate binding domain"/>
    <property type="match status" value="2"/>
</dbReference>
<dbReference type="PANTHER" id="PTHR42976">
    <property type="entry name" value="BIFUNCTIONAL CHITINASE/LYSOZYME-RELATED"/>
    <property type="match status" value="1"/>
</dbReference>
<dbReference type="InterPro" id="IPR036573">
    <property type="entry name" value="CBM_sf_5/12"/>
</dbReference>